<dbReference type="GO" id="GO:0016788">
    <property type="term" value="F:hydrolase activity, acting on ester bonds"/>
    <property type="evidence" value="ECO:0007669"/>
    <property type="project" value="UniProtKB-ARBA"/>
</dbReference>
<keyword evidence="2" id="KW-0472">Membrane</keyword>
<dbReference type="KEGG" id="cprv:CYPRO_0897"/>
<dbReference type="SUPFAM" id="SSF52266">
    <property type="entry name" value="SGNH hydrolase"/>
    <property type="match status" value="1"/>
</dbReference>
<keyword evidence="1" id="KW-0802">TPR repeat</keyword>
<dbReference type="Gene3D" id="3.40.50.1110">
    <property type="entry name" value="SGNH hydrolase"/>
    <property type="match status" value="1"/>
</dbReference>
<organism evidence="3 4">
    <name type="scientific">Cyclonatronum proteinivorum</name>
    <dbReference type="NCBI Taxonomy" id="1457365"/>
    <lineage>
        <taxon>Bacteria</taxon>
        <taxon>Pseudomonadati</taxon>
        <taxon>Balneolota</taxon>
        <taxon>Balneolia</taxon>
        <taxon>Balneolales</taxon>
        <taxon>Cyclonatronaceae</taxon>
        <taxon>Cyclonatronum</taxon>
    </lineage>
</organism>
<keyword evidence="4" id="KW-1185">Reference proteome</keyword>
<accession>A0A345UI72</accession>
<keyword evidence="2" id="KW-0812">Transmembrane</keyword>
<reference evidence="3 4" key="1">
    <citation type="submission" date="2018-03" db="EMBL/GenBank/DDBJ databases">
        <title>Phenotypic and genomic properties of Cyclonatronum proteinivorum gen. nov., sp. nov., a haloalkaliphilic bacteroidete from soda lakes possessing Na+-translocating rhodopsin.</title>
        <authorList>
            <person name="Toshchakov S.V."/>
            <person name="Korzhenkov A."/>
            <person name="Samarov N.I."/>
            <person name="Kublanov I.V."/>
            <person name="Muntyan M.S."/>
            <person name="Sorokin D.Y."/>
        </authorList>
    </citation>
    <scope>NUCLEOTIDE SEQUENCE [LARGE SCALE GENOMIC DNA]</scope>
    <source>
        <strain evidence="3 4">Omega</strain>
    </source>
</reference>
<evidence type="ECO:0000256" key="2">
    <source>
        <dbReference type="SAM" id="Phobius"/>
    </source>
</evidence>
<dbReference type="PROSITE" id="PS50005">
    <property type="entry name" value="TPR"/>
    <property type="match status" value="1"/>
</dbReference>
<evidence type="ECO:0000256" key="1">
    <source>
        <dbReference type="PROSITE-ProRule" id="PRU00339"/>
    </source>
</evidence>
<evidence type="ECO:0000313" key="4">
    <source>
        <dbReference type="Proteomes" id="UP000254808"/>
    </source>
</evidence>
<proteinExistence type="predicted"/>
<dbReference type="EMBL" id="CP027806">
    <property type="protein sequence ID" value="AXJ00174.1"/>
    <property type="molecule type" value="Genomic_DNA"/>
</dbReference>
<dbReference type="CDD" id="cd00229">
    <property type="entry name" value="SGNH_hydrolase"/>
    <property type="match status" value="1"/>
</dbReference>
<gene>
    <name evidence="3" type="ORF">CYPRO_0897</name>
</gene>
<dbReference type="RefSeq" id="WP_114983467.1">
    <property type="nucleotide sequence ID" value="NZ_CP027806.1"/>
</dbReference>
<dbReference type="InterPro" id="IPR036514">
    <property type="entry name" value="SGNH_hydro_sf"/>
</dbReference>
<dbReference type="InterPro" id="IPR011990">
    <property type="entry name" value="TPR-like_helical_dom_sf"/>
</dbReference>
<dbReference type="Gene3D" id="1.25.40.10">
    <property type="entry name" value="Tetratricopeptide repeat domain"/>
    <property type="match status" value="1"/>
</dbReference>
<dbReference type="OrthoDB" id="239390at2"/>
<name>A0A345UI72_9BACT</name>
<feature type="repeat" description="TPR" evidence="1">
    <location>
        <begin position="586"/>
        <end position="619"/>
    </location>
</feature>
<protein>
    <submittedName>
        <fullName evidence="3">GDSL-like Lipase/Acylhydrolase family protein</fullName>
    </submittedName>
</protein>
<dbReference type="SUPFAM" id="SSF48452">
    <property type="entry name" value="TPR-like"/>
    <property type="match status" value="1"/>
</dbReference>
<keyword evidence="2" id="KW-1133">Transmembrane helix</keyword>
<dbReference type="InterPro" id="IPR019734">
    <property type="entry name" value="TPR_rpt"/>
</dbReference>
<keyword evidence="3" id="KW-0378">Hydrolase</keyword>
<sequence length="670" mass="75808">MALTTKQKRYIQKHAGTKPAGRIAADLKMDESEVRTYLAQLNEKEGVASSGPAGSRKILFYSIMLAIPLLFFVLLEAGLRMGNYRGDLSLFVYPQSLEGRYAVPNPNFTGRYFFRTATLPSPADDVFLTQKPENGFRVFVLGGSTANGYPYGFNGSFSRSFRDMLQDMAPDRHVEVVNVATSAINSYSIYDQIPELLNYKPDAILIYAGHNEYYGALGVASSETFGAFPGFVRAYLRLQRFRTFMLLRDGIVRLSGVFASGSGAAGSGTLMQRMVGEQLIPLDSELYELGRLQFESNLNAIMRRLERANVPVFIGTLTSNLKDHHPFLSVETDAHPRADVVFAEAQQAYEAGDFERAFERFLKAKELDALRFRAPESFNEIIRTTAARFANAHTIPVHEAFKRESAHQLIGFNLMTEHLHPNIPGFHLMARTFMEGFKAAGLPSIDLQTDRLQSWEQYVQRMELTEFDHRVGEHRVKLLMNAWPFVEQRDPRGYPRNYRFTSEADSVAFMVVNEGQRWDQSKVELAGIYEQQGRFSEALAEYRGLMRAQPFNDSPFIFAARVWLGLDNFEEARPLLEHALEIEASAFTTRMLGAIEVDAGNLERGISLLTKSLALEPNDPQTLFNLSGAHGLKRDFQKADEMLRRLEQINPNFPGAQAWRRQLNQHLSRN</sequence>
<evidence type="ECO:0000313" key="3">
    <source>
        <dbReference type="EMBL" id="AXJ00174.1"/>
    </source>
</evidence>
<dbReference type="Proteomes" id="UP000254808">
    <property type="component" value="Chromosome"/>
</dbReference>
<feature type="transmembrane region" description="Helical" evidence="2">
    <location>
        <begin position="58"/>
        <end position="79"/>
    </location>
</feature>
<dbReference type="AlphaFoldDB" id="A0A345UI72"/>